<dbReference type="EMBL" id="NRRL01000188">
    <property type="protein sequence ID" value="MBK1671433.1"/>
    <property type="molecule type" value="Genomic_DNA"/>
</dbReference>
<feature type="chain" id="PRO_5045166003" description="DUF4139 domain-containing protein" evidence="1">
    <location>
        <begin position="22"/>
        <end position="467"/>
    </location>
</feature>
<keyword evidence="1" id="KW-0732">Signal</keyword>
<gene>
    <name evidence="3" type="ORF">CKO28_25875</name>
</gene>
<accession>A0ABS1DPM3</accession>
<name>A0ABS1DPM3_9PROT</name>
<evidence type="ECO:0000313" key="4">
    <source>
        <dbReference type="Proteomes" id="UP001296873"/>
    </source>
</evidence>
<organism evidence="3 4">
    <name type="scientific">Rhodovibrio sodomensis</name>
    <dbReference type="NCBI Taxonomy" id="1088"/>
    <lineage>
        <taxon>Bacteria</taxon>
        <taxon>Pseudomonadati</taxon>
        <taxon>Pseudomonadota</taxon>
        <taxon>Alphaproteobacteria</taxon>
        <taxon>Rhodospirillales</taxon>
        <taxon>Rhodovibrionaceae</taxon>
        <taxon>Rhodovibrio</taxon>
    </lineage>
</organism>
<sequence>MTRSTPIALAAALLLASPAAAQDDGVPSGAGGDRLAIYQDDLALVTTERSVTLELGTAQLQIDRISPRIVPGSLDVSAPGLRVTQQQLAPWPLDRRALLEAYLGREVTLVRPGAAHGGPNAGDGERVTATLLSIENGIVLRIGDTVEVDPAGRIVFPDLPDTLSARPRADIRVSVQSGGQRRLTLRYLTQGLSWSTHYIARYDPEAGRLDLSGMARITNDLPVAFGARQVRLLAGQVSQVSGGDGGGPGPQRMAAMSARAEDARVPEPQTQADLKAYPLPNPLDLAPGGAVQVPLMQAENVAVERQYRLSGLATAYPYDGARGPSAATVRLRIADTARAGLGQPLPAGTLRVYAGDLYRGAQRIEATPVGGAVTVDLGRALDVTATARQTAYEQLSERSYETAQEITVKNAKDTPVEVQVLGNFPADWEIRQESHPHELQNASTPVWTLQVPAGGETVLTYRARVRR</sequence>
<protein>
    <recommendedName>
        <fullName evidence="2">DUF4139 domain-containing protein</fullName>
    </recommendedName>
</protein>
<evidence type="ECO:0000256" key="1">
    <source>
        <dbReference type="SAM" id="SignalP"/>
    </source>
</evidence>
<reference evidence="3 4" key="1">
    <citation type="journal article" date="2020" name="Microorganisms">
        <title>Osmotic Adaptation and Compatible Solute Biosynthesis of Phototrophic Bacteria as Revealed from Genome Analyses.</title>
        <authorList>
            <person name="Imhoff J.F."/>
            <person name="Rahn T."/>
            <person name="Kunzel S."/>
            <person name="Keller A."/>
            <person name="Neulinger S.C."/>
        </authorList>
    </citation>
    <scope>NUCLEOTIDE SEQUENCE [LARGE SCALE GENOMIC DNA]</scope>
    <source>
        <strain evidence="3 4">DSM 9895</strain>
    </source>
</reference>
<evidence type="ECO:0000313" key="3">
    <source>
        <dbReference type="EMBL" id="MBK1671433.1"/>
    </source>
</evidence>
<feature type="domain" description="DUF4139" evidence="2">
    <location>
        <begin position="183"/>
        <end position="465"/>
    </location>
</feature>
<evidence type="ECO:0000259" key="2">
    <source>
        <dbReference type="Pfam" id="PF13598"/>
    </source>
</evidence>
<proteinExistence type="predicted"/>
<dbReference type="RefSeq" id="WP_200344296.1">
    <property type="nucleotide sequence ID" value="NZ_NRRL01000188.1"/>
</dbReference>
<dbReference type="Proteomes" id="UP001296873">
    <property type="component" value="Unassembled WGS sequence"/>
</dbReference>
<feature type="signal peptide" evidence="1">
    <location>
        <begin position="1"/>
        <end position="21"/>
    </location>
</feature>
<dbReference type="InterPro" id="IPR037291">
    <property type="entry name" value="DUF4139"/>
</dbReference>
<comment type="caution">
    <text evidence="3">The sequence shown here is derived from an EMBL/GenBank/DDBJ whole genome shotgun (WGS) entry which is preliminary data.</text>
</comment>
<dbReference type="PANTHER" id="PTHR38075">
    <property type="entry name" value="DUF4139 DOMAIN-CONTAINING PROTEIN"/>
    <property type="match status" value="1"/>
</dbReference>
<keyword evidence="4" id="KW-1185">Reference proteome</keyword>
<dbReference type="PANTHER" id="PTHR38075:SF1">
    <property type="entry name" value="DUF4139 DOMAIN-CONTAINING PROTEIN"/>
    <property type="match status" value="1"/>
</dbReference>
<dbReference type="Pfam" id="PF13598">
    <property type="entry name" value="DUF4139"/>
    <property type="match status" value="1"/>
</dbReference>